<accession>A0A4C1X9Q0</accession>
<dbReference type="AlphaFoldDB" id="A0A4C1X9Q0"/>
<dbReference type="EMBL" id="BGZK01000789">
    <property type="protein sequence ID" value="GBP60496.1"/>
    <property type="molecule type" value="Genomic_DNA"/>
</dbReference>
<evidence type="ECO:0000256" key="1">
    <source>
        <dbReference type="SAM" id="MobiDB-lite"/>
    </source>
</evidence>
<name>A0A4C1X9Q0_EUMVA</name>
<gene>
    <name evidence="2" type="ORF">EVAR_46704_1</name>
</gene>
<protein>
    <submittedName>
        <fullName evidence="2">Uncharacterized protein</fullName>
    </submittedName>
</protein>
<reference evidence="2 3" key="1">
    <citation type="journal article" date="2019" name="Commun. Biol.">
        <title>The bagworm genome reveals a unique fibroin gene that provides high tensile strength.</title>
        <authorList>
            <person name="Kono N."/>
            <person name="Nakamura H."/>
            <person name="Ohtoshi R."/>
            <person name="Tomita M."/>
            <person name="Numata K."/>
            <person name="Arakawa K."/>
        </authorList>
    </citation>
    <scope>NUCLEOTIDE SEQUENCE [LARGE SCALE GENOMIC DNA]</scope>
</reference>
<feature type="region of interest" description="Disordered" evidence="1">
    <location>
        <begin position="1"/>
        <end position="23"/>
    </location>
</feature>
<evidence type="ECO:0000313" key="2">
    <source>
        <dbReference type="EMBL" id="GBP60496.1"/>
    </source>
</evidence>
<evidence type="ECO:0000313" key="3">
    <source>
        <dbReference type="Proteomes" id="UP000299102"/>
    </source>
</evidence>
<organism evidence="2 3">
    <name type="scientific">Eumeta variegata</name>
    <name type="common">Bagworm moth</name>
    <name type="synonym">Eumeta japonica</name>
    <dbReference type="NCBI Taxonomy" id="151549"/>
    <lineage>
        <taxon>Eukaryota</taxon>
        <taxon>Metazoa</taxon>
        <taxon>Ecdysozoa</taxon>
        <taxon>Arthropoda</taxon>
        <taxon>Hexapoda</taxon>
        <taxon>Insecta</taxon>
        <taxon>Pterygota</taxon>
        <taxon>Neoptera</taxon>
        <taxon>Endopterygota</taxon>
        <taxon>Lepidoptera</taxon>
        <taxon>Glossata</taxon>
        <taxon>Ditrysia</taxon>
        <taxon>Tineoidea</taxon>
        <taxon>Psychidae</taxon>
        <taxon>Oiketicinae</taxon>
        <taxon>Eumeta</taxon>
    </lineage>
</organism>
<comment type="caution">
    <text evidence="2">The sequence shown here is derived from an EMBL/GenBank/DDBJ whole genome shotgun (WGS) entry which is preliminary data.</text>
</comment>
<dbReference type="Proteomes" id="UP000299102">
    <property type="component" value="Unassembled WGS sequence"/>
</dbReference>
<proteinExistence type="predicted"/>
<sequence>MLQREAGSRGGFHNRPAPGRRGRCGRAWCDSSKFAQLRASPPFVFVCIGRTTPDSEVVRLLCLVELTLKTTPYRQIDSFFSMQTLSSICHEIKKESIKSGAIVHFNAGQVPPLHDLLDADVLYY</sequence>
<keyword evidence="3" id="KW-1185">Reference proteome</keyword>